<dbReference type="Proteomes" id="UP000248987">
    <property type="component" value="Unassembled WGS sequence"/>
</dbReference>
<evidence type="ECO:0000256" key="1">
    <source>
        <dbReference type="SAM" id="SignalP"/>
    </source>
</evidence>
<dbReference type="CDD" id="cd00158">
    <property type="entry name" value="RHOD"/>
    <property type="match status" value="1"/>
</dbReference>
<accession>A0A327RZT8</accession>
<dbReference type="PANTHER" id="PTHR43031:SF1">
    <property type="entry name" value="PYRIDINE NUCLEOTIDE-DISULPHIDE OXIDOREDUCTASE"/>
    <property type="match status" value="1"/>
</dbReference>
<feature type="chain" id="PRO_5016246253" evidence="1">
    <location>
        <begin position="20"/>
        <end position="132"/>
    </location>
</feature>
<gene>
    <name evidence="3" type="ORF">LX77_02730</name>
</gene>
<feature type="domain" description="Rhodanese" evidence="2">
    <location>
        <begin position="40"/>
        <end position="130"/>
    </location>
</feature>
<dbReference type="InterPro" id="IPR001763">
    <property type="entry name" value="Rhodanese-like_dom"/>
</dbReference>
<dbReference type="AlphaFoldDB" id="A0A327RZT8"/>
<sequence length="132" mass="14830">MKRLLLVFTVVAASFLASCEDDHGSEIKVVTPEEMQSLMELEDVQLVDVRSAKERVDGFIKNSQNIDFNSPTFDEDILKLDKTKPVILYCHAGGRSAKCAKKLQEAGFIKIYDLKGGITQWKFEGFDLELAN</sequence>
<organism evidence="3 4">
    <name type="scientific">Gelidibacter algens</name>
    <dbReference type="NCBI Taxonomy" id="49280"/>
    <lineage>
        <taxon>Bacteria</taxon>
        <taxon>Pseudomonadati</taxon>
        <taxon>Bacteroidota</taxon>
        <taxon>Flavobacteriia</taxon>
        <taxon>Flavobacteriales</taxon>
        <taxon>Flavobacteriaceae</taxon>
        <taxon>Gelidibacter</taxon>
    </lineage>
</organism>
<dbReference type="EMBL" id="QLLQ01000011">
    <property type="protein sequence ID" value="RAJ22071.1"/>
    <property type="molecule type" value="Genomic_DNA"/>
</dbReference>
<dbReference type="PROSITE" id="PS51257">
    <property type="entry name" value="PROKAR_LIPOPROTEIN"/>
    <property type="match status" value="1"/>
</dbReference>
<dbReference type="Pfam" id="PF00581">
    <property type="entry name" value="Rhodanese"/>
    <property type="match status" value="1"/>
</dbReference>
<dbReference type="OrthoDB" id="9808735at2"/>
<dbReference type="SMART" id="SM00450">
    <property type="entry name" value="RHOD"/>
    <property type="match status" value="1"/>
</dbReference>
<name>A0A327RZT8_9FLAO</name>
<dbReference type="PROSITE" id="PS50206">
    <property type="entry name" value="RHODANESE_3"/>
    <property type="match status" value="1"/>
</dbReference>
<dbReference type="RefSeq" id="WP_083993801.1">
    <property type="nucleotide sequence ID" value="NZ_LZRN01000001.1"/>
</dbReference>
<dbReference type="Gene3D" id="3.40.250.10">
    <property type="entry name" value="Rhodanese-like domain"/>
    <property type="match status" value="1"/>
</dbReference>
<protein>
    <submittedName>
        <fullName evidence="3">Rhodanese-related sulfurtransferase</fullName>
    </submittedName>
</protein>
<feature type="signal peptide" evidence="1">
    <location>
        <begin position="1"/>
        <end position="19"/>
    </location>
</feature>
<dbReference type="SUPFAM" id="SSF52821">
    <property type="entry name" value="Rhodanese/Cell cycle control phosphatase"/>
    <property type="match status" value="1"/>
</dbReference>
<keyword evidence="1" id="KW-0732">Signal</keyword>
<dbReference type="PANTHER" id="PTHR43031">
    <property type="entry name" value="FAD-DEPENDENT OXIDOREDUCTASE"/>
    <property type="match status" value="1"/>
</dbReference>
<comment type="caution">
    <text evidence="3">The sequence shown here is derived from an EMBL/GenBank/DDBJ whole genome shotgun (WGS) entry which is preliminary data.</text>
</comment>
<evidence type="ECO:0000313" key="3">
    <source>
        <dbReference type="EMBL" id="RAJ22071.1"/>
    </source>
</evidence>
<keyword evidence="3" id="KW-0808">Transferase</keyword>
<keyword evidence="4" id="KW-1185">Reference proteome</keyword>
<dbReference type="GO" id="GO:0016740">
    <property type="term" value="F:transferase activity"/>
    <property type="evidence" value="ECO:0007669"/>
    <property type="project" value="UniProtKB-KW"/>
</dbReference>
<reference evidence="3 4" key="1">
    <citation type="submission" date="2018-06" db="EMBL/GenBank/DDBJ databases">
        <title>Genomic Encyclopedia of Archaeal and Bacterial Type Strains, Phase II (KMG-II): from individual species to whole genera.</title>
        <authorList>
            <person name="Goeker M."/>
        </authorList>
    </citation>
    <scope>NUCLEOTIDE SEQUENCE [LARGE SCALE GENOMIC DNA]</scope>
    <source>
        <strain evidence="3 4">DSM 12408</strain>
    </source>
</reference>
<evidence type="ECO:0000313" key="4">
    <source>
        <dbReference type="Proteomes" id="UP000248987"/>
    </source>
</evidence>
<proteinExistence type="predicted"/>
<dbReference type="InterPro" id="IPR050229">
    <property type="entry name" value="GlpE_sulfurtransferase"/>
</dbReference>
<dbReference type="InterPro" id="IPR036873">
    <property type="entry name" value="Rhodanese-like_dom_sf"/>
</dbReference>
<evidence type="ECO:0000259" key="2">
    <source>
        <dbReference type="PROSITE" id="PS50206"/>
    </source>
</evidence>